<gene>
    <name evidence="1" type="ORF">SPELUC_LOCUS13606</name>
</gene>
<sequence>MIYLLEPMLNATKILFKSSYPTISNIHLTFIDIIQRINLFITNKSHSKEKNAMASSIDQMLKKYWAILNCNELTKIATILDLTSKLMMFLLFNKRDITIASLQNVIAQYELLVLVTSASSTLSFNEKRKKFIALISQQTSKLPTIRLSVSEELQTYLFLLTIESNSLEWWANNKNRFPVLAKIAQDYLTIQGTSVPCKEVFSTALITISKLHNHLKPKTT</sequence>
<dbReference type="EMBL" id="CAJVPW010036704">
    <property type="protein sequence ID" value="CAG8738303.1"/>
    <property type="molecule type" value="Genomic_DNA"/>
</dbReference>
<comment type="caution">
    <text evidence="1">The sequence shown here is derived from an EMBL/GenBank/DDBJ whole genome shotgun (WGS) entry which is preliminary data.</text>
</comment>
<feature type="non-terminal residue" evidence="1">
    <location>
        <position position="220"/>
    </location>
</feature>
<dbReference type="Proteomes" id="UP000789366">
    <property type="component" value="Unassembled WGS sequence"/>
</dbReference>
<organism evidence="1 2">
    <name type="scientific">Cetraspora pellucida</name>
    <dbReference type="NCBI Taxonomy" id="1433469"/>
    <lineage>
        <taxon>Eukaryota</taxon>
        <taxon>Fungi</taxon>
        <taxon>Fungi incertae sedis</taxon>
        <taxon>Mucoromycota</taxon>
        <taxon>Glomeromycotina</taxon>
        <taxon>Glomeromycetes</taxon>
        <taxon>Diversisporales</taxon>
        <taxon>Gigasporaceae</taxon>
        <taxon>Cetraspora</taxon>
    </lineage>
</organism>
<keyword evidence="2" id="KW-1185">Reference proteome</keyword>
<evidence type="ECO:0000313" key="2">
    <source>
        <dbReference type="Proteomes" id="UP000789366"/>
    </source>
</evidence>
<reference evidence="1" key="1">
    <citation type="submission" date="2021-06" db="EMBL/GenBank/DDBJ databases">
        <authorList>
            <person name="Kallberg Y."/>
            <person name="Tangrot J."/>
            <person name="Rosling A."/>
        </authorList>
    </citation>
    <scope>NUCLEOTIDE SEQUENCE</scope>
    <source>
        <strain evidence="1">28 12/20/2015</strain>
    </source>
</reference>
<evidence type="ECO:0000313" key="1">
    <source>
        <dbReference type="EMBL" id="CAG8738303.1"/>
    </source>
</evidence>
<proteinExistence type="predicted"/>
<name>A0ACA9Q8J8_9GLOM</name>
<protein>
    <submittedName>
        <fullName evidence="1">3770_t:CDS:1</fullName>
    </submittedName>
</protein>
<accession>A0ACA9Q8J8</accession>